<evidence type="ECO:0000313" key="1">
    <source>
        <dbReference type="EMBL" id="GAA3608823.1"/>
    </source>
</evidence>
<evidence type="ECO:0008006" key="3">
    <source>
        <dbReference type="Google" id="ProtNLM"/>
    </source>
</evidence>
<evidence type="ECO:0000313" key="2">
    <source>
        <dbReference type="Proteomes" id="UP001501490"/>
    </source>
</evidence>
<comment type="caution">
    <text evidence="1">The sequence shown here is derived from an EMBL/GenBank/DDBJ whole genome shotgun (WGS) entry which is preliminary data.</text>
</comment>
<dbReference type="EMBL" id="BAABAB010000006">
    <property type="protein sequence ID" value="GAA3608823.1"/>
    <property type="molecule type" value="Genomic_DNA"/>
</dbReference>
<dbReference type="RefSeq" id="WP_344801808.1">
    <property type="nucleotide sequence ID" value="NZ_BAABAB010000006.1"/>
</dbReference>
<sequence length="298" mass="32647">MPATPVDRARASYRWLRKRAKRAQSHVWLAALKRTNARSATSVLGDADVVVSLTTFGPRLESVAYTIESIAAGTARPRRMVLWLDDADAYAHRPDTLRRLEARGLEVGLTENYGPHTKYFPTLDGAIEAGLPVVTADDDILYPRSWLAGLLTAAREHPGVINCYRASVVALEDGRLASYGRWPRCTDTRTSVARFGTGVSGVHYPLTMLRELASRGTAFVDSCLKADDIWLHWVALRAGIPVRQIAAKPRHFPLLPGTQEQSLMADNVMLGRNDAYIAELYEPEDVAALTAAGAPTLG</sequence>
<protein>
    <recommendedName>
        <fullName evidence="3">Glycosyltransferase</fullName>
    </recommendedName>
</protein>
<gene>
    <name evidence="1" type="ORF">GCM10022236_08100</name>
</gene>
<proteinExistence type="predicted"/>
<dbReference type="Proteomes" id="UP001501490">
    <property type="component" value="Unassembled WGS sequence"/>
</dbReference>
<reference evidence="2" key="1">
    <citation type="journal article" date="2019" name="Int. J. Syst. Evol. Microbiol.">
        <title>The Global Catalogue of Microorganisms (GCM) 10K type strain sequencing project: providing services to taxonomists for standard genome sequencing and annotation.</title>
        <authorList>
            <consortium name="The Broad Institute Genomics Platform"/>
            <consortium name="The Broad Institute Genome Sequencing Center for Infectious Disease"/>
            <person name="Wu L."/>
            <person name="Ma J."/>
        </authorList>
    </citation>
    <scope>NUCLEOTIDE SEQUENCE [LARGE SCALE GENOMIC DNA]</scope>
    <source>
        <strain evidence="2">JCM 16929</strain>
    </source>
</reference>
<keyword evidence="2" id="KW-1185">Reference proteome</keyword>
<name>A0ABP6ZHF1_9ACTN</name>
<organism evidence="1 2">
    <name type="scientific">Microlunatus ginsengisoli</name>
    <dbReference type="NCBI Taxonomy" id="363863"/>
    <lineage>
        <taxon>Bacteria</taxon>
        <taxon>Bacillati</taxon>
        <taxon>Actinomycetota</taxon>
        <taxon>Actinomycetes</taxon>
        <taxon>Propionibacteriales</taxon>
        <taxon>Propionibacteriaceae</taxon>
        <taxon>Microlunatus</taxon>
    </lineage>
</organism>
<dbReference type="InterPro" id="IPR029044">
    <property type="entry name" value="Nucleotide-diphossugar_trans"/>
</dbReference>
<accession>A0ABP6ZHF1</accession>
<dbReference type="SUPFAM" id="SSF53448">
    <property type="entry name" value="Nucleotide-diphospho-sugar transferases"/>
    <property type="match status" value="1"/>
</dbReference>